<reference evidence="6 7" key="1">
    <citation type="journal article" date="2023" name="Microb. Genom.">
        <title>Mesoterricola silvestris gen. nov., sp. nov., Mesoterricola sediminis sp. nov., Geothrix oryzae sp. nov., Geothrix edaphica sp. nov., Geothrix rubra sp. nov., and Geothrix limicola sp. nov., six novel members of Acidobacteriota isolated from soils.</title>
        <authorList>
            <person name="Weisberg A.J."/>
            <person name="Pearce E."/>
            <person name="Kramer C.G."/>
            <person name="Chang J.H."/>
            <person name="Clarke C.R."/>
        </authorList>
    </citation>
    <scope>NUCLEOTIDE SEQUENCE [LARGE SCALE GENOMIC DNA]</scope>
    <source>
        <strain evidence="6 7">NB05-1H</strain>
    </source>
</reference>
<feature type="compositionally biased region" description="Low complexity" evidence="4">
    <location>
        <begin position="189"/>
        <end position="198"/>
    </location>
</feature>
<dbReference type="Pfam" id="PF00392">
    <property type="entry name" value="GntR"/>
    <property type="match status" value="1"/>
</dbReference>
<proteinExistence type="predicted"/>
<gene>
    <name evidence="6" type="ORF">PV666_44860</name>
</gene>
<feature type="region of interest" description="Disordered" evidence="4">
    <location>
        <begin position="151"/>
        <end position="208"/>
    </location>
</feature>
<dbReference type="SUPFAM" id="SSF46785">
    <property type="entry name" value="Winged helix' DNA-binding domain"/>
    <property type="match status" value="2"/>
</dbReference>
<dbReference type="PANTHER" id="PTHR43537">
    <property type="entry name" value="TRANSCRIPTIONAL REGULATOR, GNTR FAMILY"/>
    <property type="match status" value="1"/>
</dbReference>
<feature type="domain" description="HTH gntR-type" evidence="5">
    <location>
        <begin position="292"/>
        <end position="360"/>
    </location>
</feature>
<keyword evidence="7" id="KW-1185">Reference proteome</keyword>
<keyword evidence="2" id="KW-0238">DNA-binding</keyword>
<sequence>MSRPSRAMFDPDGEIAGRTAYQLLGTAWRSTSPSTVTTGGLYDVVQVPETYAGAALASLRTVGACVGAVYTDGNGQWVYFVPPGSYALPWPPSVSCLSDPSVQITIPERAARGHVLRGPRWISRGEPAGRLLTSPTILWAVLNAHIPAPDNPPPAVEAPSRCLPESTGESCRPVPRRDAADDPLPSLPSPASRWPRSSGRCLAPAVPSRDRSRQLAALINTRISDGTWAPGHRFTWPQLAVEYSLDHYEVTTVLAPALRALRDTGAVETRPCAGSRVTSLDRPWPPDAVPRIPFYKFIERELRRRLDAGLHPAGSRFPSTAILAEEFAVAASTVKSACRVLMRQGLLVNRYGNTTVTAGLSAFTRDEVLTPQGHRTAGPGGALRAFGEVKTLSAWAADDRCRVSLSTLHSRCTALGWSLEDALSRAPQAPFANPRVT</sequence>
<evidence type="ECO:0000256" key="1">
    <source>
        <dbReference type="ARBA" id="ARBA00023015"/>
    </source>
</evidence>
<dbReference type="InterPro" id="IPR000524">
    <property type="entry name" value="Tscrpt_reg_HTH_GntR"/>
</dbReference>
<evidence type="ECO:0000259" key="5">
    <source>
        <dbReference type="PROSITE" id="PS50949"/>
    </source>
</evidence>
<name>A0ABU4MA09_9ACTN</name>
<keyword evidence="1" id="KW-0805">Transcription regulation</keyword>
<evidence type="ECO:0000256" key="3">
    <source>
        <dbReference type="ARBA" id="ARBA00023163"/>
    </source>
</evidence>
<dbReference type="PROSITE" id="PS50949">
    <property type="entry name" value="HTH_GNTR"/>
    <property type="match status" value="1"/>
</dbReference>
<dbReference type="Gene3D" id="1.10.10.10">
    <property type="entry name" value="Winged helix-like DNA-binding domain superfamily/Winged helix DNA-binding domain"/>
    <property type="match status" value="2"/>
</dbReference>
<evidence type="ECO:0000313" key="6">
    <source>
        <dbReference type="EMBL" id="MDX3024949.1"/>
    </source>
</evidence>
<dbReference type="RefSeq" id="WP_319167321.1">
    <property type="nucleotide sequence ID" value="NZ_JARAWP010000040.1"/>
</dbReference>
<comment type="caution">
    <text evidence="6">The sequence shown here is derived from an EMBL/GenBank/DDBJ whole genome shotgun (WGS) entry which is preliminary data.</text>
</comment>
<dbReference type="InterPro" id="IPR036388">
    <property type="entry name" value="WH-like_DNA-bd_sf"/>
</dbReference>
<dbReference type="EMBL" id="JARAWP010000040">
    <property type="protein sequence ID" value="MDX3024949.1"/>
    <property type="molecule type" value="Genomic_DNA"/>
</dbReference>
<evidence type="ECO:0000256" key="2">
    <source>
        <dbReference type="ARBA" id="ARBA00023125"/>
    </source>
</evidence>
<organism evidence="6 7">
    <name type="scientific">Streptomyces acidiscabies</name>
    <dbReference type="NCBI Taxonomy" id="42234"/>
    <lineage>
        <taxon>Bacteria</taxon>
        <taxon>Bacillati</taxon>
        <taxon>Actinomycetota</taxon>
        <taxon>Actinomycetes</taxon>
        <taxon>Kitasatosporales</taxon>
        <taxon>Streptomycetaceae</taxon>
        <taxon>Streptomyces</taxon>
    </lineage>
</organism>
<evidence type="ECO:0000256" key="4">
    <source>
        <dbReference type="SAM" id="MobiDB-lite"/>
    </source>
</evidence>
<protein>
    <submittedName>
        <fullName evidence="6">GntR family transcriptional regulator</fullName>
    </submittedName>
</protein>
<dbReference type="Proteomes" id="UP001272987">
    <property type="component" value="Unassembled WGS sequence"/>
</dbReference>
<evidence type="ECO:0000313" key="7">
    <source>
        <dbReference type="Proteomes" id="UP001272987"/>
    </source>
</evidence>
<dbReference type="InterPro" id="IPR036390">
    <property type="entry name" value="WH_DNA-bd_sf"/>
</dbReference>
<dbReference type="PANTHER" id="PTHR43537:SF5">
    <property type="entry name" value="UXU OPERON TRANSCRIPTIONAL REGULATOR"/>
    <property type="match status" value="1"/>
</dbReference>
<keyword evidence="3" id="KW-0804">Transcription</keyword>
<accession>A0ABU4MA09</accession>